<sequence length="780" mass="84308">MLPGSFRTRIASVVILLLLLVIGALYFAVQAATDAAVRSQTGEQLDAGARVFGHLLDRRGRQLHGAVQVLAADPGLKTALASGDSEAIRAVLASHGAQVDAGAVMLLDLDGRLALSTERQIDGQTARRLSSRLVAGQGAGVSSVLMPVAGGIYLLAQAAVAAPLPVGWVLMGVRLDQALVRELGELTLLELTLFARQEGVPVVWVSSQPVSPRGGAQADLALEHGAAGDLRRIGTERYLERRLVLARGDDFQVEARLYKSLSPAQRAFAPLDWHILAIALSALLAALGSALLLARTVSQPLRHLAAAAERVGQGDYQVPLELHRSDELDGLAKAFHAMQQGIAERERQLAHNALHDALTGLPNRVLAQEWLGSAIAAGRPTALLYVGVGNLRALNDSCGPGSSDLALQQLSQRLQASLRPGDSLAQLMTSELLLLLENSDGDSAVAVGDRLQQLLSQPLRIGNQEVVLDCCVGIATYPADGETPDDLLRRASIAMQDAAQLPGRLQMYEVGRDAAHQRQIGLIRDLRLAPANAELLLHYQPKLDIAAGQVRQAEALLRWRHPQLGMIAPGEFIPLAERTGSIQSLTAWMLEESLRQLREWNGRGLRMQLSLNISTEDLVDAKLPTRVEQLLMRYRVPAEQLIFEITESGVMVQPELALQVLHELRELGISLSVDDFGTGYSSLTQLKRMPVQELKIDQSFICDLDDASEDAVIVRSTIEMSHSLGLKVVAEGVELACSLRLLEHWQCDYAQGHLISRPLPAEAFEAWIAQPLKAPVLKTS</sequence>
<dbReference type="Pfam" id="PF14827">
    <property type="entry name" value="dCache_3"/>
    <property type="match status" value="1"/>
</dbReference>
<feature type="domain" description="GGDEF" evidence="4">
    <location>
        <begin position="379"/>
        <end position="512"/>
    </location>
</feature>
<keyword evidence="6" id="KW-1185">Reference proteome</keyword>
<evidence type="ECO:0000313" key="6">
    <source>
        <dbReference type="Proteomes" id="UP000198784"/>
    </source>
</evidence>
<feature type="domain" description="EAL" evidence="2">
    <location>
        <begin position="519"/>
        <end position="772"/>
    </location>
</feature>
<dbReference type="SMART" id="SM00052">
    <property type="entry name" value="EAL"/>
    <property type="match status" value="1"/>
</dbReference>
<keyword evidence="1" id="KW-0812">Transmembrane</keyword>
<protein>
    <submittedName>
        <fullName evidence="5">Diguanylate cyclase/phosphodiesterase</fullName>
    </submittedName>
</protein>
<dbReference type="AlphaFoldDB" id="A0A1I5MPB4"/>
<accession>A0A1I5MPB4</accession>
<dbReference type="SMART" id="SM00267">
    <property type="entry name" value="GGDEF"/>
    <property type="match status" value="1"/>
</dbReference>
<dbReference type="InterPro" id="IPR029151">
    <property type="entry name" value="Sensor-like_sf"/>
</dbReference>
<evidence type="ECO:0000259" key="3">
    <source>
        <dbReference type="PROSITE" id="PS50885"/>
    </source>
</evidence>
<gene>
    <name evidence="5" type="ORF">SAMN05216190_10554</name>
</gene>
<dbReference type="InterPro" id="IPR029150">
    <property type="entry name" value="dCache_3"/>
</dbReference>
<dbReference type="Gene3D" id="6.10.340.10">
    <property type="match status" value="1"/>
</dbReference>
<dbReference type="CDD" id="cd01949">
    <property type="entry name" value="GGDEF"/>
    <property type="match status" value="1"/>
</dbReference>
<dbReference type="PROSITE" id="PS50883">
    <property type="entry name" value="EAL"/>
    <property type="match status" value="1"/>
</dbReference>
<dbReference type="InterPro" id="IPR029787">
    <property type="entry name" value="Nucleotide_cyclase"/>
</dbReference>
<dbReference type="InterPro" id="IPR043128">
    <property type="entry name" value="Rev_trsase/Diguanyl_cyclase"/>
</dbReference>
<dbReference type="GO" id="GO:0007165">
    <property type="term" value="P:signal transduction"/>
    <property type="evidence" value="ECO:0007669"/>
    <property type="project" value="InterPro"/>
</dbReference>
<dbReference type="GO" id="GO:0016020">
    <property type="term" value="C:membrane"/>
    <property type="evidence" value="ECO:0007669"/>
    <property type="project" value="InterPro"/>
</dbReference>
<dbReference type="InterPro" id="IPR001633">
    <property type="entry name" value="EAL_dom"/>
</dbReference>
<dbReference type="PROSITE" id="PS50885">
    <property type="entry name" value="HAMP"/>
    <property type="match status" value="1"/>
</dbReference>
<dbReference type="SMART" id="SM00304">
    <property type="entry name" value="HAMP"/>
    <property type="match status" value="1"/>
</dbReference>
<evidence type="ECO:0000313" key="5">
    <source>
        <dbReference type="EMBL" id="SFP11432.1"/>
    </source>
</evidence>
<dbReference type="STRING" id="289003.SAMN05216190_10554"/>
<dbReference type="EMBL" id="FOWX01000005">
    <property type="protein sequence ID" value="SFP11432.1"/>
    <property type="molecule type" value="Genomic_DNA"/>
</dbReference>
<dbReference type="CDD" id="cd01948">
    <property type="entry name" value="EAL"/>
    <property type="match status" value="1"/>
</dbReference>
<dbReference type="Proteomes" id="UP000198784">
    <property type="component" value="Unassembled WGS sequence"/>
</dbReference>
<dbReference type="Gene3D" id="3.30.70.270">
    <property type="match status" value="1"/>
</dbReference>
<dbReference type="OrthoDB" id="9804951at2"/>
<evidence type="ECO:0000259" key="2">
    <source>
        <dbReference type="PROSITE" id="PS50883"/>
    </source>
</evidence>
<dbReference type="SUPFAM" id="SSF55073">
    <property type="entry name" value="Nucleotide cyclase"/>
    <property type="match status" value="1"/>
</dbReference>
<dbReference type="InterPro" id="IPR050706">
    <property type="entry name" value="Cyclic-di-GMP_PDE-like"/>
</dbReference>
<keyword evidence="1" id="KW-1133">Transmembrane helix</keyword>
<dbReference type="InterPro" id="IPR035919">
    <property type="entry name" value="EAL_sf"/>
</dbReference>
<dbReference type="GO" id="GO:0071111">
    <property type="term" value="F:cyclic-guanylate-specific phosphodiesterase activity"/>
    <property type="evidence" value="ECO:0007669"/>
    <property type="project" value="InterPro"/>
</dbReference>
<dbReference type="SUPFAM" id="SSF158472">
    <property type="entry name" value="HAMP domain-like"/>
    <property type="match status" value="1"/>
</dbReference>
<dbReference type="Pfam" id="PF00990">
    <property type="entry name" value="GGDEF"/>
    <property type="match status" value="1"/>
</dbReference>
<feature type="domain" description="HAMP" evidence="3">
    <location>
        <begin position="295"/>
        <end position="347"/>
    </location>
</feature>
<dbReference type="InterPro" id="IPR003660">
    <property type="entry name" value="HAMP_dom"/>
</dbReference>
<dbReference type="PANTHER" id="PTHR33121:SF71">
    <property type="entry name" value="OXYGEN SENSOR PROTEIN DOSP"/>
    <property type="match status" value="1"/>
</dbReference>
<evidence type="ECO:0000256" key="1">
    <source>
        <dbReference type="SAM" id="Phobius"/>
    </source>
</evidence>
<feature type="transmembrane region" description="Helical" evidence="1">
    <location>
        <begin position="273"/>
        <end position="294"/>
    </location>
</feature>
<dbReference type="SUPFAM" id="SSF141868">
    <property type="entry name" value="EAL domain-like"/>
    <property type="match status" value="1"/>
</dbReference>
<dbReference type="RefSeq" id="WP_090498457.1">
    <property type="nucleotide sequence ID" value="NZ_FOWX01000005.1"/>
</dbReference>
<dbReference type="Pfam" id="PF00563">
    <property type="entry name" value="EAL"/>
    <property type="match status" value="1"/>
</dbReference>
<dbReference type="NCBIfam" id="TIGR00254">
    <property type="entry name" value="GGDEF"/>
    <property type="match status" value="1"/>
</dbReference>
<dbReference type="PANTHER" id="PTHR33121">
    <property type="entry name" value="CYCLIC DI-GMP PHOSPHODIESTERASE PDEF"/>
    <property type="match status" value="1"/>
</dbReference>
<organism evidence="5 6">
    <name type="scientific">Pseudomonas borbori</name>
    <dbReference type="NCBI Taxonomy" id="289003"/>
    <lineage>
        <taxon>Bacteria</taxon>
        <taxon>Pseudomonadati</taxon>
        <taxon>Pseudomonadota</taxon>
        <taxon>Gammaproteobacteria</taxon>
        <taxon>Pseudomonadales</taxon>
        <taxon>Pseudomonadaceae</taxon>
        <taxon>Pseudomonas</taxon>
    </lineage>
</organism>
<dbReference type="InterPro" id="IPR000160">
    <property type="entry name" value="GGDEF_dom"/>
</dbReference>
<dbReference type="Gene3D" id="3.20.20.450">
    <property type="entry name" value="EAL domain"/>
    <property type="match status" value="1"/>
</dbReference>
<reference evidence="6" key="1">
    <citation type="submission" date="2016-10" db="EMBL/GenBank/DDBJ databases">
        <authorList>
            <person name="Varghese N."/>
            <person name="Submissions S."/>
        </authorList>
    </citation>
    <scope>NUCLEOTIDE SEQUENCE [LARGE SCALE GENOMIC DNA]</scope>
    <source>
        <strain evidence="6">DSM 17834</strain>
    </source>
</reference>
<dbReference type="PROSITE" id="PS50887">
    <property type="entry name" value="GGDEF"/>
    <property type="match status" value="1"/>
</dbReference>
<proteinExistence type="predicted"/>
<name>A0A1I5MPB4_9PSED</name>
<dbReference type="SUPFAM" id="SSF103190">
    <property type="entry name" value="Sensory domain-like"/>
    <property type="match status" value="1"/>
</dbReference>
<keyword evidence="1" id="KW-0472">Membrane</keyword>
<dbReference type="CDD" id="cd06225">
    <property type="entry name" value="HAMP"/>
    <property type="match status" value="1"/>
</dbReference>
<dbReference type="Pfam" id="PF00672">
    <property type="entry name" value="HAMP"/>
    <property type="match status" value="1"/>
</dbReference>
<evidence type="ECO:0000259" key="4">
    <source>
        <dbReference type="PROSITE" id="PS50887"/>
    </source>
</evidence>